<feature type="compositionally biased region" description="Polar residues" evidence="9">
    <location>
        <begin position="497"/>
        <end position="507"/>
    </location>
</feature>
<dbReference type="GO" id="GO:1903425">
    <property type="term" value="F:fluoride transmembrane transporter activity"/>
    <property type="evidence" value="ECO:0007669"/>
    <property type="project" value="TreeGrafter"/>
</dbReference>
<sequence>MDGIPPEQRRRGSSGVYNAPNSYTELGEILAQQPIDEDAVSDTEAPALDPVQRRDSGVYSVPRSYSNLDEVSPVPPIEEPPFDSVQDVQGRQRRRSSFARHEGPILEPEPIPEEAKERRVSRLATELYTHSYLIFFAILGTLARLGLTALTRYPGTPVIFNTIWANFTGSAVMGFLAEDRKLFRNEWGNATYDEAINQAKQKRKDEEDGSSSSQQKDVDLAAAKKAHLAMKKTIPLYIGLATGFCGSFTTFSSFIKDTFLALSNEMVTPGWSESPTSRNGGYSFMAMLAVIIATVSLSLSGLFLGAHIAIGLEHVTPTIPFTLSRRVLDPLGVFLGWGCWLGAVLMAIFPPHESWRGQALFSLVFAPLGCLVRLYLSLHLNGKMATFPVGTFAANVLDPPGTDPPDERREISDEKCGPAIVVTSPASSVTLDFETPLRSPSRNDLLRPDGFPSQHLELRIKKPASVEEEVEPDEGPGEGPGEGPDEGPKLTLRPLDTSVNASETDFNIPSPPSPDSDDERSWNMIAEEYADSVIGGAMNKRISGQEPLDTSKTSPSLNQFVTDKMKKEKSAVYMPKSDVQIVTSLLGLSPEDPSQWRFPWAPWPAIDILQLQKNEGAEFDGFLNILLTGGPSLRTLVNTIANIPETANPTLHISCNERAPHMRILGMLKWETDGMLLPYGLPLHKELKLNPFLVTLGGFPVPGSTTEPVTEWPMSAILGQDSGPATNDVYGKMFYFVRSLCLKFQRRLRSLQVEFSVMQKDPLALPAIFNDQGHRRFDRIDMGAFFDTSPMTFAAPLNYLLQHVDMNPNATMLGVSRVGTSTNYSESTKEDLAIEYQNRFVPMGTKLDELAPPVKQEEEFTTNGARRMWGLFMWRNWDKFSEQ</sequence>
<evidence type="ECO:0000256" key="7">
    <source>
        <dbReference type="ARBA" id="ARBA00035120"/>
    </source>
</evidence>
<organism evidence="12 13">
    <name type="scientific">Fusarium duplospermum</name>
    <dbReference type="NCBI Taxonomy" id="1325734"/>
    <lineage>
        <taxon>Eukaryota</taxon>
        <taxon>Fungi</taxon>
        <taxon>Dikarya</taxon>
        <taxon>Ascomycota</taxon>
        <taxon>Pezizomycotina</taxon>
        <taxon>Sordariomycetes</taxon>
        <taxon>Hypocreomycetidae</taxon>
        <taxon>Hypocreales</taxon>
        <taxon>Nectriaceae</taxon>
        <taxon>Fusarium</taxon>
        <taxon>Fusarium solani species complex</taxon>
    </lineage>
</organism>
<protein>
    <recommendedName>
        <fullName evidence="11">DUF4470 domain-containing protein</fullName>
    </recommendedName>
</protein>
<evidence type="ECO:0000256" key="8">
    <source>
        <dbReference type="ARBA" id="ARBA00035585"/>
    </source>
</evidence>
<evidence type="ECO:0000256" key="3">
    <source>
        <dbReference type="ARBA" id="ARBA00022475"/>
    </source>
</evidence>
<dbReference type="OrthoDB" id="409792at2759"/>
<feature type="transmembrane region" description="Helical" evidence="10">
    <location>
        <begin position="158"/>
        <end position="177"/>
    </location>
</feature>
<keyword evidence="4 10" id="KW-0812">Transmembrane</keyword>
<dbReference type="AlphaFoldDB" id="A0A428P2C0"/>
<accession>A0A428P2C0</accession>
<feature type="region of interest" description="Disordered" evidence="9">
    <location>
        <begin position="396"/>
        <end position="415"/>
    </location>
</feature>
<comment type="function">
    <text evidence="1">Fluoride channel required for the rapid expulsion of cytoplasmic fluoride.</text>
</comment>
<evidence type="ECO:0000259" key="11">
    <source>
        <dbReference type="Pfam" id="PF14737"/>
    </source>
</evidence>
<dbReference type="Pfam" id="PF02537">
    <property type="entry name" value="CRCB"/>
    <property type="match status" value="1"/>
</dbReference>
<keyword evidence="6 10" id="KW-0472">Membrane</keyword>
<dbReference type="Proteomes" id="UP000288168">
    <property type="component" value="Unassembled WGS sequence"/>
</dbReference>
<keyword evidence="13" id="KW-1185">Reference proteome</keyword>
<feature type="compositionally biased region" description="Basic and acidic residues" evidence="9">
    <location>
        <begin position="405"/>
        <end position="415"/>
    </location>
</feature>
<dbReference type="Pfam" id="PF14737">
    <property type="entry name" value="DUF4470"/>
    <property type="match status" value="1"/>
</dbReference>
<evidence type="ECO:0000256" key="2">
    <source>
        <dbReference type="ARBA" id="ARBA00004651"/>
    </source>
</evidence>
<feature type="transmembrane region" description="Helical" evidence="10">
    <location>
        <begin position="284"/>
        <end position="310"/>
    </location>
</feature>
<feature type="transmembrane region" description="Helical" evidence="10">
    <location>
        <begin position="331"/>
        <end position="349"/>
    </location>
</feature>
<proteinExistence type="inferred from homology"/>
<feature type="domain" description="DUF4470" evidence="11">
    <location>
        <begin position="599"/>
        <end position="661"/>
    </location>
</feature>
<feature type="region of interest" description="Disordered" evidence="9">
    <location>
        <begin position="431"/>
        <end position="520"/>
    </location>
</feature>
<evidence type="ECO:0000256" key="6">
    <source>
        <dbReference type="ARBA" id="ARBA00023136"/>
    </source>
</evidence>
<evidence type="ECO:0000256" key="5">
    <source>
        <dbReference type="ARBA" id="ARBA00022989"/>
    </source>
</evidence>
<reference evidence="12 13" key="1">
    <citation type="submission" date="2017-06" db="EMBL/GenBank/DDBJ databases">
        <title>Comparative genomic analysis of Ambrosia Fusariam Clade fungi.</title>
        <authorList>
            <person name="Stajich J.E."/>
            <person name="Carrillo J."/>
            <person name="Kijimoto T."/>
            <person name="Eskalen A."/>
            <person name="O'Donnell K."/>
            <person name="Kasson M."/>
        </authorList>
    </citation>
    <scope>NUCLEOTIDE SEQUENCE [LARGE SCALE GENOMIC DNA]</scope>
    <source>
        <strain evidence="12 13">NRRL62584</strain>
    </source>
</reference>
<feature type="region of interest" description="Disordered" evidence="9">
    <location>
        <begin position="1"/>
        <end position="107"/>
    </location>
</feature>
<evidence type="ECO:0000256" key="4">
    <source>
        <dbReference type="ARBA" id="ARBA00022692"/>
    </source>
</evidence>
<dbReference type="STRING" id="1325734.A0A428P2C0"/>
<keyword evidence="5 10" id="KW-1133">Transmembrane helix</keyword>
<feature type="compositionally biased region" description="Acidic residues" evidence="9">
    <location>
        <begin position="466"/>
        <end position="476"/>
    </location>
</feature>
<comment type="catalytic activity">
    <reaction evidence="8">
        <text>fluoride(in) = fluoride(out)</text>
        <dbReference type="Rhea" id="RHEA:76159"/>
        <dbReference type="ChEBI" id="CHEBI:17051"/>
    </reaction>
    <physiologicalReaction direction="left-to-right" evidence="8">
        <dbReference type="Rhea" id="RHEA:76160"/>
    </physiologicalReaction>
</comment>
<evidence type="ECO:0000313" key="13">
    <source>
        <dbReference type="Proteomes" id="UP000288168"/>
    </source>
</evidence>
<comment type="caution">
    <text evidence="12">The sequence shown here is derived from an EMBL/GenBank/DDBJ whole genome shotgun (WGS) entry which is preliminary data.</text>
</comment>
<dbReference type="EMBL" id="NKCI01000223">
    <property type="protein sequence ID" value="RSL47155.1"/>
    <property type="molecule type" value="Genomic_DNA"/>
</dbReference>
<dbReference type="PANTHER" id="PTHR28259:SF1">
    <property type="entry name" value="FLUORIDE EXPORT PROTEIN 1-RELATED"/>
    <property type="match status" value="1"/>
</dbReference>
<comment type="similarity">
    <text evidence="7">Belongs to the fluoride channel Fluc/FEX (TC 1.A.43) family.</text>
</comment>
<gene>
    <name evidence="12" type="ORF">CEP54_013546</name>
</gene>
<comment type="subcellular location">
    <subcellularLocation>
        <location evidence="2">Cell membrane</location>
        <topology evidence="2">Multi-pass membrane protein</topology>
    </subcellularLocation>
</comment>
<feature type="transmembrane region" description="Helical" evidence="10">
    <location>
        <begin position="234"/>
        <end position="255"/>
    </location>
</feature>
<keyword evidence="3" id="KW-1003">Cell membrane</keyword>
<dbReference type="GO" id="GO:0005886">
    <property type="term" value="C:plasma membrane"/>
    <property type="evidence" value="ECO:0007669"/>
    <property type="project" value="UniProtKB-SubCell"/>
</dbReference>
<feature type="transmembrane region" description="Helical" evidence="10">
    <location>
        <begin position="127"/>
        <end position="146"/>
    </location>
</feature>
<evidence type="ECO:0000256" key="1">
    <source>
        <dbReference type="ARBA" id="ARBA00002598"/>
    </source>
</evidence>
<name>A0A428P2C0_9HYPO</name>
<evidence type="ECO:0000256" key="9">
    <source>
        <dbReference type="SAM" id="MobiDB-lite"/>
    </source>
</evidence>
<evidence type="ECO:0000256" key="10">
    <source>
        <dbReference type="SAM" id="Phobius"/>
    </source>
</evidence>
<dbReference type="InterPro" id="IPR027974">
    <property type="entry name" value="DUF4470"/>
</dbReference>
<feature type="compositionally biased region" description="Polar residues" evidence="9">
    <location>
        <begin position="15"/>
        <end position="24"/>
    </location>
</feature>
<dbReference type="InterPro" id="IPR003691">
    <property type="entry name" value="FluC"/>
</dbReference>
<dbReference type="PANTHER" id="PTHR28259">
    <property type="entry name" value="FLUORIDE EXPORT PROTEIN 1-RELATED"/>
    <property type="match status" value="1"/>
</dbReference>
<evidence type="ECO:0000313" key="12">
    <source>
        <dbReference type="EMBL" id="RSL47155.1"/>
    </source>
</evidence>